<dbReference type="Proteomes" id="UP000265180">
    <property type="component" value="Chromosome 18"/>
</dbReference>
<dbReference type="GO" id="GO:0060147">
    <property type="term" value="P:regulation of post-transcriptional gene silencing"/>
    <property type="evidence" value="ECO:0007669"/>
    <property type="project" value="InterPro"/>
</dbReference>
<organism evidence="1 2">
    <name type="scientific">Oryzias latipes</name>
    <name type="common">Japanese rice fish</name>
    <name type="synonym">Japanese killifish</name>
    <dbReference type="NCBI Taxonomy" id="8090"/>
    <lineage>
        <taxon>Eukaryota</taxon>
        <taxon>Metazoa</taxon>
        <taxon>Chordata</taxon>
        <taxon>Craniata</taxon>
        <taxon>Vertebrata</taxon>
        <taxon>Euteleostomi</taxon>
        <taxon>Actinopterygii</taxon>
        <taxon>Neopterygii</taxon>
        <taxon>Teleostei</taxon>
        <taxon>Neoteleostei</taxon>
        <taxon>Acanthomorphata</taxon>
        <taxon>Ovalentaria</taxon>
        <taxon>Atherinomorphae</taxon>
        <taxon>Beloniformes</taxon>
        <taxon>Adrianichthyidae</taxon>
        <taxon>Oryziinae</taxon>
        <taxon>Oryzias</taxon>
    </lineage>
</organism>
<evidence type="ECO:0000313" key="1">
    <source>
        <dbReference type="Ensembl" id="ENSORLP00020028150.1"/>
    </source>
</evidence>
<dbReference type="InterPro" id="IPR045163">
    <property type="entry name" value="Focadhesin/RST1"/>
</dbReference>
<evidence type="ECO:0000313" key="2">
    <source>
        <dbReference type="Proteomes" id="UP000265180"/>
    </source>
</evidence>
<sequence>FFVTSGGFSDRRVGLPGMTDSLKSRLEFSSPVIQAQAVRSLVAAVLKEKGSHGPITQSSAQSPALESLWQQCCSDCALVRSVCCDAVVLLVDQGHADLQHILNGALNLLPSARNLQGLLKVIGRLLQMQADQREEEADFTCPYSIRSVYPLSPAGCA</sequence>
<dbReference type="Ensembl" id="ENSORLT00020017229.1">
    <property type="protein sequence ID" value="ENSORLP00020028150.1"/>
    <property type="gene ID" value="ENSORLG00020011481.1"/>
</dbReference>
<reference key="1">
    <citation type="journal article" date="2007" name="Nature">
        <title>The medaka draft genome and insights into vertebrate genome evolution.</title>
        <authorList>
            <person name="Kasahara M."/>
            <person name="Naruse K."/>
            <person name="Sasaki S."/>
            <person name="Nakatani Y."/>
            <person name="Qu W."/>
            <person name="Ahsan B."/>
            <person name="Yamada T."/>
            <person name="Nagayasu Y."/>
            <person name="Doi K."/>
            <person name="Kasai Y."/>
            <person name="Jindo T."/>
            <person name="Kobayashi D."/>
            <person name="Shimada A."/>
            <person name="Toyoda A."/>
            <person name="Kuroki Y."/>
            <person name="Fujiyama A."/>
            <person name="Sasaki T."/>
            <person name="Shimizu A."/>
            <person name="Asakawa S."/>
            <person name="Shimizu N."/>
            <person name="Hashimoto S."/>
            <person name="Yang J."/>
            <person name="Lee Y."/>
            <person name="Matsushima K."/>
            <person name="Sugano S."/>
            <person name="Sakaizumi M."/>
            <person name="Narita T."/>
            <person name="Ohishi K."/>
            <person name="Haga S."/>
            <person name="Ohta F."/>
            <person name="Nomoto H."/>
            <person name="Nogata K."/>
            <person name="Morishita T."/>
            <person name="Endo T."/>
            <person name="Shin-I T."/>
            <person name="Takeda H."/>
            <person name="Morishita S."/>
            <person name="Kohara Y."/>
        </authorList>
    </citation>
    <scope>NUCLEOTIDE SEQUENCE [LARGE SCALE GENOMIC DNA]</scope>
    <source>
        <strain>Hd-rR</strain>
    </source>
</reference>
<dbReference type="PANTHER" id="PTHR16212:SF4">
    <property type="entry name" value="FOCADHESIN"/>
    <property type="match status" value="1"/>
</dbReference>
<reference evidence="1 2" key="2">
    <citation type="submission" date="2017-04" db="EMBL/GenBank/DDBJ databases">
        <title>CpG methylation of centromeres and impact of large insertions on vertebrate speciation.</title>
        <authorList>
            <person name="Ichikawa K."/>
            <person name="Yoshimura J."/>
            <person name="Morishita S."/>
        </authorList>
    </citation>
    <scope>NUCLEOTIDE SEQUENCE</scope>
    <source>
        <strain evidence="1 2">HNI</strain>
    </source>
</reference>
<dbReference type="PANTHER" id="PTHR16212">
    <property type="entry name" value="FOCADHESIN FAMILY MEMBER"/>
    <property type="match status" value="1"/>
</dbReference>
<protein>
    <recommendedName>
        <fullName evidence="3">Focadhesin</fullName>
    </recommendedName>
</protein>
<name>A0A3P9M5M9_ORYLA</name>
<evidence type="ECO:0008006" key="3">
    <source>
        <dbReference type="Google" id="ProtNLM"/>
    </source>
</evidence>
<proteinExistence type="predicted"/>
<reference evidence="1" key="4">
    <citation type="submission" date="2025-09" db="UniProtKB">
        <authorList>
            <consortium name="Ensembl"/>
        </authorList>
    </citation>
    <scope>IDENTIFICATION</scope>
    <source>
        <strain evidence="1">HNI</strain>
    </source>
</reference>
<reference evidence="1" key="3">
    <citation type="submission" date="2025-08" db="UniProtKB">
        <authorList>
            <consortium name="Ensembl"/>
        </authorList>
    </citation>
    <scope>IDENTIFICATION</scope>
    <source>
        <strain evidence="1">HNI</strain>
    </source>
</reference>
<dbReference type="AlphaFoldDB" id="A0A3P9M5M9"/>
<accession>A0A3P9M5M9</accession>